<organism evidence="1 2">
    <name type="scientific">Piscinibacter aquaticus</name>
    <dbReference type="NCBI Taxonomy" id="392597"/>
    <lineage>
        <taxon>Bacteria</taxon>
        <taxon>Pseudomonadati</taxon>
        <taxon>Pseudomonadota</taxon>
        <taxon>Betaproteobacteria</taxon>
        <taxon>Burkholderiales</taxon>
        <taxon>Sphaerotilaceae</taxon>
        <taxon>Piscinibacter</taxon>
    </lineage>
</organism>
<dbReference type="EMBL" id="VOPW01000003">
    <property type="protein sequence ID" value="TXC62042.1"/>
    <property type="molecule type" value="Genomic_DNA"/>
</dbReference>
<protein>
    <submittedName>
        <fullName evidence="1">Uncharacterized protein</fullName>
    </submittedName>
</protein>
<name>A0A5C6TMZ8_9BURK</name>
<gene>
    <name evidence="1" type="ORF">FSC37_22880</name>
</gene>
<comment type="caution">
    <text evidence="1">The sequence shown here is derived from an EMBL/GenBank/DDBJ whole genome shotgun (WGS) entry which is preliminary data.</text>
</comment>
<keyword evidence="2" id="KW-1185">Reference proteome</keyword>
<sequence>MQQIAETVTVYSFRVFETDAETYHVAPFKAPRHLITERFRGDVLEGTGEEIGADELDAHGRYRRIATGWGALDD</sequence>
<evidence type="ECO:0000313" key="2">
    <source>
        <dbReference type="Proteomes" id="UP000321832"/>
    </source>
</evidence>
<dbReference type="Proteomes" id="UP000321832">
    <property type="component" value="Unassembled WGS sequence"/>
</dbReference>
<evidence type="ECO:0000313" key="1">
    <source>
        <dbReference type="EMBL" id="TXC62042.1"/>
    </source>
</evidence>
<reference evidence="1 2" key="1">
    <citation type="submission" date="2019-08" db="EMBL/GenBank/DDBJ databases">
        <authorList>
            <person name="Khan S.A."/>
            <person name="Jeon C.O."/>
            <person name="Jeong S.E."/>
        </authorList>
    </citation>
    <scope>NUCLEOTIDE SEQUENCE [LARGE SCALE GENOMIC DNA]</scope>
    <source>
        <strain evidence="2">IMCC1728</strain>
    </source>
</reference>
<proteinExistence type="predicted"/>
<dbReference type="AlphaFoldDB" id="A0A5C6TMZ8"/>
<accession>A0A5C6TMZ8</accession>